<evidence type="ECO:0000256" key="3">
    <source>
        <dbReference type="ARBA" id="ARBA00007870"/>
    </source>
</evidence>
<dbReference type="UniPathway" id="UPA00028">
    <property type="reaction ID" value="UER00004"/>
</dbReference>
<dbReference type="GO" id="GO:0015940">
    <property type="term" value="P:pantothenate biosynthetic process"/>
    <property type="evidence" value="ECO:0007669"/>
    <property type="project" value="UniProtKB-UniPathway"/>
</dbReference>
<reference evidence="15" key="1">
    <citation type="submission" date="2015-07" db="EMBL/GenBank/DDBJ databases">
        <title>Genome sequencing project for genomic taxonomy and phylogenomics of Bacillus-like bacteria.</title>
        <authorList>
            <person name="Liu B."/>
            <person name="Wang J."/>
            <person name="Zhu Y."/>
            <person name="Liu G."/>
            <person name="Chen Q."/>
            <person name="Chen Z."/>
            <person name="Lan J."/>
            <person name="Che J."/>
            <person name="Ge C."/>
            <person name="Shi H."/>
            <person name="Pan Z."/>
            <person name="Liu X."/>
        </authorList>
    </citation>
    <scope>NUCLEOTIDE SEQUENCE [LARGE SCALE GENOMIC DNA]</scope>
    <source>
        <strain evidence="15">FJAT-27997</strain>
    </source>
</reference>
<feature type="domain" description="Ketopantoate reductase C-terminal" evidence="13">
    <location>
        <begin position="170"/>
        <end position="289"/>
    </location>
</feature>
<evidence type="ECO:0000313" key="15">
    <source>
        <dbReference type="Proteomes" id="UP000037146"/>
    </source>
</evidence>
<dbReference type="Proteomes" id="UP000037146">
    <property type="component" value="Unassembled WGS sequence"/>
</dbReference>
<dbReference type="Gene3D" id="1.10.1040.10">
    <property type="entry name" value="N-(1-d-carboxylethyl)-l-norvaline Dehydrogenase, domain 2"/>
    <property type="match status" value="1"/>
</dbReference>
<dbReference type="InterPro" id="IPR013752">
    <property type="entry name" value="KPA_reductase"/>
</dbReference>
<gene>
    <name evidence="14" type="ORF">AC625_07225</name>
</gene>
<dbReference type="PATRIC" id="fig|1679170.3.peg.1552"/>
<dbReference type="STRING" id="1679170.AC625_07225"/>
<comment type="similarity">
    <text evidence="3 11">Belongs to the ketopantoate reductase family.</text>
</comment>
<dbReference type="RefSeq" id="WP_049680677.1">
    <property type="nucleotide sequence ID" value="NZ_LFZW01000001.1"/>
</dbReference>
<evidence type="ECO:0000256" key="9">
    <source>
        <dbReference type="ARBA" id="ARBA00032024"/>
    </source>
</evidence>
<dbReference type="InterPro" id="IPR036291">
    <property type="entry name" value="NAD(P)-bd_dom_sf"/>
</dbReference>
<dbReference type="InterPro" id="IPR013328">
    <property type="entry name" value="6PGD_dom2"/>
</dbReference>
<keyword evidence="15" id="KW-1185">Reference proteome</keyword>
<evidence type="ECO:0000256" key="7">
    <source>
        <dbReference type="ARBA" id="ARBA00022857"/>
    </source>
</evidence>
<evidence type="ECO:0000313" key="14">
    <source>
        <dbReference type="EMBL" id="KMY49345.1"/>
    </source>
</evidence>
<evidence type="ECO:0000259" key="13">
    <source>
        <dbReference type="Pfam" id="PF08546"/>
    </source>
</evidence>
<dbReference type="GO" id="GO:0050661">
    <property type="term" value="F:NADP binding"/>
    <property type="evidence" value="ECO:0007669"/>
    <property type="project" value="TreeGrafter"/>
</dbReference>
<comment type="catalytic activity">
    <reaction evidence="10 11">
        <text>(R)-pantoate + NADP(+) = 2-dehydropantoate + NADPH + H(+)</text>
        <dbReference type="Rhea" id="RHEA:16233"/>
        <dbReference type="ChEBI" id="CHEBI:11561"/>
        <dbReference type="ChEBI" id="CHEBI:15378"/>
        <dbReference type="ChEBI" id="CHEBI:15980"/>
        <dbReference type="ChEBI" id="CHEBI:57783"/>
        <dbReference type="ChEBI" id="CHEBI:58349"/>
        <dbReference type="EC" id="1.1.1.169"/>
    </reaction>
</comment>
<evidence type="ECO:0000256" key="4">
    <source>
        <dbReference type="ARBA" id="ARBA00013014"/>
    </source>
</evidence>
<evidence type="ECO:0000256" key="5">
    <source>
        <dbReference type="ARBA" id="ARBA00019465"/>
    </source>
</evidence>
<dbReference type="InterPro" id="IPR013332">
    <property type="entry name" value="KPR_N"/>
</dbReference>
<dbReference type="InterPro" id="IPR003710">
    <property type="entry name" value="ApbA"/>
</dbReference>
<name>A0A0K9GRT5_9BACI</name>
<dbReference type="NCBIfam" id="TIGR00745">
    <property type="entry name" value="apbA_panE"/>
    <property type="match status" value="1"/>
</dbReference>
<dbReference type="InterPro" id="IPR008927">
    <property type="entry name" value="6-PGluconate_DH-like_C_sf"/>
</dbReference>
<dbReference type="OrthoDB" id="9800163at2"/>
<dbReference type="Gene3D" id="3.40.50.720">
    <property type="entry name" value="NAD(P)-binding Rossmann-like Domain"/>
    <property type="match status" value="1"/>
</dbReference>
<dbReference type="EC" id="1.1.1.169" evidence="4 11"/>
<dbReference type="Pfam" id="PF02558">
    <property type="entry name" value="ApbA"/>
    <property type="match status" value="1"/>
</dbReference>
<dbReference type="SUPFAM" id="SSF48179">
    <property type="entry name" value="6-phosphogluconate dehydrogenase C-terminal domain-like"/>
    <property type="match status" value="1"/>
</dbReference>
<keyword evidence="6 11" id="KW-0566">Pantothenate biosynthesis</keyword>
<dbReference type="Pfam" id="PF08546">
    <property type="entry name" value="ApbA_C"/>
    <property type="match status" value="1"/>
</dbReference>
<comment type="function">
    <text evidence="1 11">Catalyzes the NADPH-dependent reduction of ketopantoate into pantoic acid.</text>
</comment>
<evidence type="ECO:0000256" key="1">
    <source>
        <dbReference type="ARBA" id="ARBA00002919"/>
    </source>
</evidence>
<dbReference type="GO" id="GO:0008677">
    <property type="term" value="F:2-dehydropantoate 2-reductase activity"/>
    <property type="evidence" value="ECO:0007669"/>
    <property type="project" value="UniProtKB-EC"/>
</dbReference>
<dbReference type="AlphaFoldDB" id="A0A0K9GRT5"/>
<evidence type="ECO:0000256" key="6">
    <source>
        <dbReference type="ARBA" id="ARBA00022655"/>
    </source>
</evidence>
<comment type="pathway">
    <text evidence="2 11">Cofactor biosynthesis; (R)-pantothenate biosynthesis; (R)-pantoate from 3-methyl-2-oxobutanoate: step 2/2.</text>
</comment>
<accession>A0A0K9GRT5</accession>
<dbReference type="InterPro" id="IPR050838">
    <property type="entry name" value="Ketopantoate_reductase"/>
</dbReference>
<sequence>MNIGIIGGGSIGLLFAAYLSDTYETTLYTRTKKQADVLMELGLTLKRDGFTMIKRVKVVPISEGITYHNLLFIAVKQYQMEDVFPIIQDREMPLVFLQNGFTHIKMMKEAVSKEIYVGVVEHGALKQGNTTVEHTGIGVTRIAVYSGNLDDFPLYHEEVGTFPFIAEKDYQEMLLKKLLVNAMINPLTAILKVENGDLIENPHFYSLFKKYFEELSNIFELENREHIFCHIEQVCLATSKNRSSMLKDIESGRRTEIDAITGHIMEIAIERGKPYEMTAFIYSLVKGMESRESE</sequence>
<proteinExistence type="inferred from homology"/>
<evidence type="ECO:0000259" key="12">
    <source>
        <dbReference type="Pfam" id="PF02558"/>
    </source>
</evidence>
<evidence type="ECO:0000256" key="10">
    <source>
        <dbReference type="ARBA" id="ARBA00048793"/>
    </source>
</evidence>
<dbReference type="PANTHER" id="PTHR43765">
    <property type="entry name" value="2-DEHYDROPANTOATE 2-REDUCTASE-RELATED"/>
    <property type="match status" value="1"/>
</dbReference>
<protein>
    <recommendedName>
        <fullName evidence="5 11">2-dehydropantoate 2-reductase</fullName>
        <ecNumber evidence="4 11">1.1.1.169</ecNumber>
    </recommendedName>
    <alternativeName>
        <fullName evidence="9 11">Ketopantoate reductase</fullName>
    </alternativeName>
</protein>
<keyword evidence="8 11" id="KW-0560">Oxidoreductase</keyword>
<evidence type="ECO:0000256" key="2">
    <source>
        <dbReference type="ARBA" id="ARBA00004994"/>
    </source>
</evidence>
<feature type="domain" description="Ketopantoate reductase N-terminal" evidence="12">
    <location>
        <begin position="3"/>
        <end position="145"/>
    </location>
</feature>
<evidence type="ECO:0000256" key="11">
    <source>
        <dbReference type="RuleBase" id="RU362068"/>
    </source>
</evidence>
<keyword evidence="7 11" id="KW-0521">NADP</keyword>
<dbReference type="SUPFAM" id="SSF51735">
    <property type="entry name" value="NAD(P)-binding Rossmann-fold domains"/>
    <property type="match status" value="1"/>
</dbReference>
<dbReference type="NCBIfam" id="NF005093">
    <property type="entry name" value="PRK06522.2-4"/>
    <property type="match status" value="1"/>
</dbReference>
<dbReference type="GO" id="GO:0005737">
    <property type="term" value="C:cytoplasm"/>
    <property type="evidence" value="ECO:0007669"/>
    <property type="project" value="TreeGrafter"/>
</dbReference>
<dbReference type="EMBL" id="LFZW01000001">
    <property type="protein sequence ID" value="KMY49345.1"/>
    <property type="molecule type" value="Genomic_DNA"/>
</dbReference>
<organism evidence="14 15">
    <name type="scientific">Peribacillus loiseleuriae</name>
    <dbReference type="NCBI Taxonomy" id="1679170"/>
    <lineage>
        <taxon>Bacteria</taxon>
        <taxon>Bacillati</taxon>
        <taxon>Bacillota</taxon>
        <taxon>Bacilli</taxon>
        <taxon>Bacillales</taxon>
        <taxon>Bacillaceae</taxon>
        <taxon>Peribacillus</taxon>
    </lineage>
</organism>
<comment type="caution">
    <text evidence="14">The sequence shown here is derived from an EMBL/GenBank/DDBJ whole genome shotgun (WGS) entry which is preliminary data.</text>
</comment>
<dbReference type="PANTHER" id="PTHR43765:SF2">
    <property type="entry name" value="2-DEHYDROPANTOATE 2-REDUCTASE"/>
    <property type="match status" value="1"/>
</dbReference>
<evidence type="ECO:0000256" key="8">
    <source>
        <dbReference type="ARBA" id="ARBA00023002"/>
    </source>
</evidence>